<reference evidence="15 16" key="1">
    <citation type="submission" date="2018-12" db="EMBL/GenBank/DDBJ databases">
        <title>Amycolatopsis eburnea sp. nov. actinomycete associate with arbuscular mycorrhiza fungal spore.</title>
        <authorList>
            <person name="Lumyong S."/>
            <person name="Chaiya L."/>
        </authorList>
    </citation>
    <scope>NUCLEOTIDE SEQUENCE [LARGE SCALE GENOMIC DNA]</scope>
    <source>
        <strain evidence="15 16">GLM-1</strain>
    </source>
</reference>
<evidence type="ECO:0000256" key="10">
    <source>
        <dbReference type="ARBA" id="ARBA00038489"/>
    </source>
</evidence>
<dbReference type="GO" id="GO:0008379">
    <property type="term" value="F:thioredoxin peroxidase activity"/>
    <property type="evidence" value="ECO:0007669"/>
    <property type="project" value="TreeGrafter"/>
</dbReference>
<keyword evidence="7" id="KW-1015">Disulfide bond</keyword>
<dbReference type="RefSeq" id="WP_125310644.1">
    <property type="nucleotide sequence ID" value="NZ_RSEC01000046.1"/>
</dbReference>
<dbReference type="InterPro" id="IPR013766">
    <property type="entry name" value="Thioredoxin_domain"/>
</dbReference>
<dbReference type="AlphaFoldDB" id="A0A427T8V0"/>
<dbReference type="Pfam" id="PF00578">
    <property type="entry name" value="AhpC-TSA"/>
    <property type="match status" value="1"/>
</dbReference>
<dbReference type="PANTHER" id="PTHR42801">
    <property type="entry name" value="THIOREDOXIN-DEPENDENT PEROXIDE REDUCTASE"/>
    <property type="match status" value="1"/>
</dbReference>
<proteinExistence type="inferred from homology"/>
<dbReference type="GO" id="GO:0045454">
    <property type="term" value="P:cell redox homeostasis"/>
    <property type="evidence" value="ECO:0007669"/>
    <property type="project" value="TreeGrafter"/>
</dbReference>
<dbReference type="PIRSF" id="PIRSF000239">
    <property type="entry name" value="AHPC"/>
    <property type="match status" value="1"/>
</dbReference>
<dbReference type="PROSITE" id="PS51352">
    <property type="entry name" value="THIOREDOXIN_2"/>
    <property type="match status" value="1"/>
</dbReference>
<dbReference type="PANTHER" id="PTHR42801:SF8">
    <property type="entry name" value="PEROXIREDOXIN RV1608C-RELATED"/>
    <property type="match status" value="1"/>
</dbReference>
<dbReference type="EC" id="1.11.1.24" evidence="3"/>
<protein>
    <recommendedName>
        <fullName evidence="3">thioredoxin-dependent peroxiredoxin</fullName>
        <ecNumber evidence="3">1.11.1.24</ecNumber>
    </recommendedName>
    <alternativeName>
        <fullName evidence="11">Bacterioferritin comigratory protein</fullName>
    </alternativeName>
    <alternativeName>
        <fullName evidence="9">Thioredoxin peroxidase</fullName>
    </alternativeName>
</protein>
<evidence type="ECO:0000259" key="14">
    <source>
        <dbReference type="PROSITE" id="PS51352"/>
    </source>
</evidence>
<evidence type="ECO:0000256" key="1">
    <source>
        <dbReference type="ARBA" id="ARBA00003330"/>
    </source>
</evidence>
<keyword evidence="6" id="KW-0560">Oxidoreductase</keyword>
<feature type="domain" description="Thioredoxin" evidence="14">
    <location>
        <begin position="1"/>
        <end position="151"/>
    </location>
</feature>
<dbReference type="EMBL" id="RSEC01000046">
    <property type="protein sequence ID" value="RSD17205.1"/>
    <property type="molecule type" value="Genomic_DNA"/>
</dbReference>
<evidence type="ECO:0000256" key="7">
    <source>
        <dbReference type="ARBA" id="ARBA00023157"/>
    </source>
</evidence>
<evidence type="ECO:0000256" key="8">
    <source>
        <dbReference type="ARBA" id="ARBA00023284"/>
    </source>
</evidence>
<keyword evidence="8" id="KW-0676">Redox-active center</keyword>
<organism evidence="15 16">
    <name type="scientific">Amycolatopsis eburnea</name>
    <dbReference type="NCBI Taxonomy" id="2267691"/>
    <lineage>
        <taxon>Bacteria</taxon>
        <taxon>Bacillati</taxon>
        <taxon>Actinomycetota</taxon>
        <taxon>Actinomycetes</taxon>
        <taxon>Pseudonocardiales</taxon>
        <taxon>Pseudonocardiaceae</taxon>
        <taxon>Amycolatopsis</taxon>
    </lineage>
</organism>
<comment type="caution">
    <text evidence="15">The sequence shown here is derived from an EMBL/GenBank/DDBJ whole genome shotgun (WGS) entry which is preliminary data.</text>
</comment>
<evidence type="ECO:0000256" key="5">
    <source>
        <dbReference type="ARBA" id="ARBA00022862"/>
    </source>
</evidence>
<keyword evidence="5" id="KW-0049">Antioxidant</keyword>
<dbReference type="InterPro" id="IPR050924">
    <property type="entry name" value="Peroxiredoxin_BCP/PrxQ"/>
</dbReference>
<dbReference type="GO" id="GO:0005737">
    <property type="term" value="C:cytoplasm"/>
    <property type="evidence" value="ECO:0007669"/>
    <property type="project" value="TreeGrafter"/>
</dbReference>
<dbReference type="InterPro" id="IPR024706">
    <property type="entry name" value="Peroxiredoxin_AhpC-typ"/>
</dbReference>
<gene>
    <name evidence="15" type="ORF">EIY87_20730</name>
</gene>
<dbReference type="CDD" id="cd03017">
    <property type="entry name" value="PRX_BCP"/>
    <property type="match status" value="1"/>
</dbReference>
<keyword evidence="16" id="KW-1185">Reference proteome</keyword>
<accession>A0A427T8V0</accession>
<evidence type="ECO:0000256" key="3">
    <source>
        <dbReference type="ARBA" id="ARBA00013017"/>
    </source>
</evidence>
<dbReference type="InterPro" id="IPR036249">
    <property type="entry name" value="Thioredoxin-like_sf"/>
</dbReference>
<evidence type="ECO:0000256" key="13">
    <source>
        <dbReference type="PIRSR" id="PIRSR000239-1"/>
    </source>
</evidence>
<evidence type="ECO:0000256" key="2">
    <source>
        <dbReference type="ARBA" id="ARBA00011245"/>
    </source>
</evidence>
<comment type="catalytic activity">
    <reaction evidence="12">
        <text>a hydroperoxide + [thioredoxin]-dithiol = an alcohol + [thioredoxin]-disulfide + H2O</text>
        <dbReference type="Rhea" id="RHEA:62620"/>
        <dbReference type="Rhea" id="RHEA-COMP:10698"/>
        <dbReference type="Rhea" id="RHEA-COMP:10700"/>
        <dbReference type="ChEBI" id="CHEBI:15377"/>
        <dbReference type="ChEBI" id="CHEBI:29950"/>
        <dbReference type="ChEBI" id="CHEBI:30879"/>
        <dbReference type="ChEBI" id="CHEBI:35924"/>
        <dbReference type="ChEBI" id="CHEBI:50058"/>
        <dbReference type="EC" id="1.11.1.24"/>
    </reaction>
</comment>
<dbReference type="OrthoDB" id="9812811at2"/>
<dbReference type="Proteomes" id="UP000267081">
    <property type="component" value="Unassembled WGS sequence"/>
</dbReference>
<dbReference type="SUPFAM" id="SSF52833">
    <property type="entry name" value="Thioredoxin-like"/>
    <property type="match status" value="1"/>
</dbReference>
<evidence type="ECO:0000256" key="12">
    <source>
        <dbReference type="ARBA" id="ARBA00049091"/>
    </source>
</evidence>
<dbReference type="Gene3D" id="3.40.30.10">
    <property type="entry name" value="Glutaredoxin"/>
    <property type="match status" value="1"/>
</dbReference>
<comment type="subunit">
    <text evidence="2">Monomer.</text>
</comment>
<evidence type="ECO:0000313" key="15">
    <source>
        <dbReference type="EMBL" id="RSD17205.1"/>
    </source>
</evidence>
<dbReference type="InterPro" id="IPR000866">
    <property type="entry name" value="AhpC/TSA"/>
</dbReference>
<dbReference type="GO" id="GO:0034599">
    <property type="term" value="P:cellular response to oxidative stress"/>
    <property type="evidence" value="ECO:0007669"/>
    <property type="project" value="TreeGrafter"/>
</dbReference>
<sequence>MDAGDLAPDFTLPDERGADRTLSDFLATGPVVLFFYPAAMTSGCTAESCHFRDLAAEFAEVGAHRIGISPDGVTKQRQFSEAHGFDYPLLSDVDGEVAKRFGVWRKLLPLHAKRVTFVIGEDRRVLEKIKSELNFTVHADQALKVLRERDKVS</sequence>
<evidence type="ECO:0000256" key="4">
    <source>
        <dbReference type="ARBA" id="ARBA00022559"/>
    </source>
</evidence>
<name>A0A427T8V0_9PSEU</name>
<comment type="similarity">
    <text evidence="10">Belongs to the peroxiredoxin family. BCP/PrxQ subfamily.</text>
</comment>
<feature type="active site" description="Cysteine sulfenic acid (-SOH) intermediate; for peroxidase activity" evidence="13">
    <location>
        <position position="44"/>
    </location>
</feature>
<evidence type="ECO:0000256" key="9">
    <source>
        <dbReference type="ARBA" id="ARBA00032824"/>
    </source>
</evidence>
<comment type="function">
    <text evidence="1">Thiol-specific peroxidase that catalyzes the reduction of hydrogen peroxide and organic hydroperoxides to water and alcohols, respectively. Plays a role in cell protection against oxidative stress by detoxifying peroxides and as sensor of hydrogen peroxide-mediated signaling events.</text>
</comment>
<keyword evidence="4" id="KW-0575">Peroxidase</keyword>
<evidence type="ECO:0000313" key="16">
    <source>
        <dbReference type="Proteomes" id="UP000267081"/>
    </source>
</evidence>
<evidence type="ECO:0000256" key="6">
    <source>
        <dbReference type="ARBA" id="ARBA00023002"/>
    </source>
</evidence>
<evidence type="ECO:0000256" key="11">
    <source>
        <dbReference type="ARBA" id="ARBA00041373"/>
    </source>
</evidence>